<name>A0ABD5X923_9EURY</name>
<proteinExistence type="predicted"/>
<evidence type="ECO:0000313" key="2">
    <source>
        <dbReference type="Proteomes" id="UP001596414"/>
    </source>
</evidence>
<reference evidence="1 2" key="1">
    <citation type="journal article" date="2014" name="Int. J. Syst. Evol. Microbiol.">
        <title>Complete genome sequence of Corynebacterium casei LMG S-19264T (=DSM 44701T), isolated from a smear-ripened cheese.</title>
        <authorList>
            <consortium name="US DOE Joint Genome Institute (JGI-PGF)"/>
            <person name="Walter F."/>
            <person name="Albersmeier A."/>
            <person name="Kalinowski J."/>
            <person name="Ruckert C."/>
        </authorList>
    </citation>
    <scope>NUCLEOTIDE SEQUENCE [LARGE SCALE GENOMIC DNA]</scope>
    <source>
        <strain evidence="1 2">CGMCC 4.7215</strain>
    </source>
</reference>
<gene>
    <name evidence="1" type="ORF">ACFQJ7_02405</name>
</gene>
<dbReference type="RefSeq" id="WP_267638333.1">
    <property type="nucleotide sequence ID" value="NZ_JAODIY010000013.1"/>
</dbReference>
<evidence type="ECO:0000313" key="1">
    <source>
        <dbReference type="EMBL" id="MFC7124892.1"/>
    </source>
</evidence>
<dbReference type="Pfam" id="PF20127">
    <property type="entry name" value="DUF6517"/>
    <property type="match status" value="1"/>
</dbReference>
<organism evidence="1 2">
    <name type="scientific">Halovenus rubra</name>
    <dbReference type="NCBI Taxonomy" id="869890"/>
    <lineage>
        <taxon>Archaea</taxon>
        <taxon>Methanobacteriati</taxon>
        <taxon>Methanobacteriota</taxon>
        <taxon>Stenosarchaea group</taxon>
        <taxon>Halobacteria</taxon>
        <taxon>Halobacteriales</taxon>
        <taxon>Haloarculaceae</taxon>
        <taxon>Halovenus</taxon>
    </lineage>
</organism>
<dbReference type="Proteomes" id="UP001596414">
    <property type="component" value="Unassembled WGS sequence"/>
</dbReference>
<dbReference type="AlphaFoldDB" id="A0ABD5X923"/>
<comment type="caution">
    <text evidence="1">The sequence shown here is derived from an EMBL/GenBank/DDBJ whole genome shotgun (WGS) entry which is preliminary data.</text>
</comment>
<sequence>MATDPSPPSMPREMLESGGWVATETTVQTVFSLPTIEVRTATAQYEDEATRDALAEVTGHSTEISPRFFAGTRLTFQPPLPPGVSPTMVAPMLRTESQSTFTERLRERGVVDISRDGSQRMRGGGGNRATVTRYDAAIEMADLNHTVPLACWVAFWTTRTATTIVTGGHPQTSLAKSLSLETTDNTLTRSSESYRDEFFRLLRAVN</sequence>
<dbReference type="EMBL" id="JBHSZQ010000002">
    <property type="protein sequence ID" value="MFC7124892.1"/>
    <property type="molecule type" value="Genomic_DNA"/>
</dbReference>
<dbReference type="InterPro" id="IPR045396">
    <property type="entry name" value="DUF6517"/>
</dbReference>
<protein>
    <submittedName>
        <fullName evidence="1">Uncharacterized protein</fullName>
    </submittedName>
</protein>
<accession>A0ABD5X923</accession>